<sequence>MAELFKDRFNYESLYKLASQIQTVYDEFPVDAFLKSTMDEMWDSLKLKQRIMQISVNLGKYLPDDYKTAIHIIDKVIMNYDTCSDGFVSFFPTFVELYGQDKENWDVSMSALARYTPYASAEFAVRAFIINDEERMMAQMASWAKDNNEHVRRLASEGCRPRLPWGQSLPNFQKDPSPILRILELLKADPSLYVRKSVANNLNDISKTHPDIVVKVAKDWYGKDKNTDWIIKHGCRTLLKKGNSEVIRILGFSDAGCVRVNAFSLETVSVPAGGILTFSFELEAEKKTKARLEYGIDYVKANGRWNRKIFQISELVFKEKEKRYYTKTHSFADTSTRKHYPGIHSITLIVNGTERGTLEFEVLAAK</sequence>
<dbReference type="InterPro" id="IPR014825">
    <property type="entry name" value="DNA_alkylation"/>
</dbReference>
<comment type="caution">
    <text evidence="1">The sequence shown here is derived from an EMBL/GenBank/DDBJ whole genome shotgun (WGS) entry which is preliminary data.</text>
</comment>
<organism evidence="1 2">
    <name type="scientific">Longicatena caecimuris</name>
    <dbReference type="NCBI Taxonomy" id="1796635"/>
    <lineage>
        <taxon>Bacteria</taxon>
        <taxon>Bacillati</taxon>
        <taxon>Bacillota</taxon>
        <taxon>Erysipelotrichia</taxon>
        <taxon>Erysipelotrichales</taxon>
        <taxon>Erysipelotrichaceae</taxon>
        <taxon>Longicatena</taxon>
    </lineage>
</organism>
<evidence type="ECO:0000313" key="2">
    <source>
        <dbReference type="Proteomes" id="UP000295773"/>
    </source>
</evidence>
<dbReference type="Pfam" id="PF08713">
    <property type="entry name" value="DNA_alkylation"/>
    <property type="match status" value="1"/>
</dbReference>
<gene>
    <name evidence="1" type="ORF">EDD61_11025</name>
</gene>
<protein>
    <submittedName>
        <fullName evidence="1">3-methyladenine DNA glycosylase AlkC</fullName>
    </submittedName>
</protein>
<dbReference type="EMBL" id="SMBP01000010">
    <property type="protein sequence ID" value="TCU59218.1"/>
    <property type="molecule type" value="Genomic_DNA"/>
</dbReference>
<dbReference type="SUPFAM" id="SSF48371">
    <property type="entry name" value="ARM repeat"/>
    <property type="match status" value="1"/>
</dbReference>
<proteinExistence type="predicted"/>
<dbReference type="RefSeq" id="WP_132224827.1">
    <property type="nucleotide sequence ID" value="NZ_JANKBG010000010.1"/>
</dbReference>
<name>A0A4R3TBJ4_9FIRM</name>
<accession>A0A4R3TBJ4</accession>
<dbReference type="Gene3D" id="1.25.40.290">
    <property type="entry name" value="ARM repeat domains"/>
    <property type="match status" value="1"/>
</dbReference>
<evidence type="ECO:0000313" key="1">
    <source>
        <dbReference type="EMBL" id="TCU59218.1"/>
    </source>
</evidence>
<dbReference type="Proteomes" id="UP000295773">
    <property type="component" value="Unassembled WGS sequence"/>
</dbReference>
<dbReference type="InterPro" id="IPR016024">
    <property type="entry name" value="ARM-type_fold"/>
</dbReference>
<dbReference type="AlphaFoldDB" id="A0A4R3TBJ4"/>
<reference evidence="1 2" key="1">
    <citation type="submission" date="2019-03" db="EMBL/GenBank/DDBJ databases">
        <title>Genomic Encyclopedia of Type Strains, Phase IV (KMG-IV): sequencing the most valuable type-strain genomes for metagenomic binning, comparative biology and taxonomic classification.</title>
        <authorList>
            <person name="Goeker M."/>
        </authorList>
    </citation>
    <scope>NUCLEOTIDE SEQUENCE [LARGE SCALE GENOMIC DNA]</scope>
    <source>
        <strain evidence="1 2">DSM 29481</strain>
    </source>
</reference>
<keyword evidence="2" id="KW-1185">Reference proteome</keyword>